<evidence type="ECO:0000313" key="3">
    <source>
        <dbReference type="Proteomes" id="UP000828251"/>
    </source>
</evidence>
<organism evidence="2 3">
    <name type="scientific">Gossypium stocksii</name>
    <dbReference type="NCBI Taxonomy" id="47602"/>
    <lineage>
        <taxon>Eukaryota</taxon>
        <taxon>Viridiplantae</taxon>
        <taxon>Streptophyta</taxon>
        <taxon>Embryophyta</taxon>
        <taxon>Tracheophyta</taxon>
        <taxon>Spermatophyta</taxon>
        <taxon>Magnoliopsida</taxon>
        <taxon>eudicotyledons</taxon>
        <taxon>Gunneridae</taxon>
        <taxon>Pentapetalae</taxon>
        <taxon>rosids</taxon>
        <taxon>malvids</taxon>
        <taxon>Malvales</taxon>
        <taxon>Malvaceae</taxon>
        <taxon>Malvoideae</taxon>
        <taxon>Gossypium</taxon>
    </lineage>
</organism>
<comment type="caution">
    <text evidence="2">The sequence shown here is derived from an EMBL/GenBank/DDBJ whole genome shotgun (WGS) entry which is preliminary data.</text>
</comment>
<name>A0A9D3ZJB7_9ROSI</name>
<protein>
    <submittedName>
        <fullName evidence="2">Uncharacterized protein</fullName>
    </submittedName>
</protein>
<evidence type="ECO:0000256" key="1">
    <source>
        <dbReference type="SAM" id="MobiDB-lite"/>
    </source>
</evidence>
<gene>
    <name evidence="2" type="ORF">J1N35_041012</name>
</gene>
<feature type="region of interest" description="Disordered" evidence="1">
    <location>
        <begin position="45"/>
        <end position="81"/>
    </location>
</feature>
<reference evidence="2 3" key="1">
    <citation type="journal article" date="2021" name="Plant Biotechnol. J.">
        <title>Multi-omics assisted identification of the key and species-specific regulatory components of drought-tolerant mechanisms in Gossypium stocksii.</title>
        <authorList>
            <person name="Yu D."/>
            <person name="Ke L."/>
            <person name="Zhang D."/>
            <person name="Wu Y."/>
            <person name="Sun Y."/>
            <person name="Mei J."/>
            <person name="Sun J."/>
            <person name="Sun Y."/>
        </authorList>
    </citation>
    <scope>NUCLEOTIDE SEQUENCE [LARGE SCALE GENOMIC DNA]</scope>
    <source>
        <strain evidence="3">cv. E1</strain>
        <tissue evidence="2">Leaf</tissue>
    </source>
</reference>
<feature type="compositionally biased region" description="Basic residues" evidence="1">
    <location>
        <begin position="72"/>
        <end position="81"/>
    </location>
</feature>
<feature type="compositionally biased region" description="Basic and acidic residues" evidence="1">
    <location>
        <begin position="45"/>
        <end position="60"/>
    </location>
</feature>
<sequence>MATTKVLSARIAELEGELTLCRAAMGNVVSVVKFGLGKDKLESSKSKERSICEGNHKEDDNGGGNGNDGGNRKPRVGKKPNKKRGKLKYFLCDGPHMLKKYPKKSVLSKKKKSEGKALRLGSSATGVAKMSEEVYIEEDNASDKESKKLSLNKGKVEAKRAKRSKKKRVKCFLCCGSHELRNYPKPIRLNLSKVTELVESSVRLPPMEEVSLALDLEKEVAMQNLKLGSMKLNFVDTSRELPLLREVDCASNFGKVMMQVG</sequence>
<dbReference type="Proteomes" id="UP000828251">
    <property type="component" value="Unassembled WGS sequence"/>
</dbReference>
<proteinExistence type="predicted"/>
<accession>A0A9D3ZJB7</accession>
<dbReference type="EMBL" id="JAIQCV010000012">
    <property type="protein sequence ID" value="KAH1039269.1"/>
    <property type="molecule type" value="Genomic_DNA"/>
</dbReference>
<keyword evidence="3" id="KW-1185">Reference proteome</keyword>
<evidence type="ECO:0000313" key="2">
    <source>
        <dbReference type="EMBL" id="KAH1039269.1"/>
    </source>
</evidence>
<dbReference type="AlphaFoldDB" id="A0A9D3ZJB7"/>